<name>A0AAN7QGH0_9MYRT</name>
<dbReference type="AlphaFoldDB" id="A0AAN7QGH0"/>
<dbReference type="EMBL" id="JAXIOK010000008">
    <property type="protein sequence ID" value="KAK4764315.1"/>
    <property type="molecule type" value="Genomic_DNA"/>
</dbReference>
<proteinExistence type="predicted"/>
<reference evidence="1 2" key="1">
    <citation type="journal article" date="2023" name="Hortic Res">
        <title>Pangenome of water caltrop reveals structural variations and asymmetric subgenome divergence after allopolyploidization.</title>
        <authorList>
            <person name="Zhang X."/>
            <person name="Chen Y."/>
            <person name="Wang L."/>
            <person name="Yuan Y."/>
            <person name="Fang M."/>
            <person name="Shi L."/>
            <person name="Lu R."/>
            <person name="Comes H.P."/>
            <person name="Ma Y."/>
            <person name="Chen Y."/>
            <person name="Huang G."/>
            <person name="Zhou Y."/>
            <person name="Zheng Z."/>
            <person name="Qiu Y."/>
        </authorList>
    </citation>
    <scope>NUCLEOTIDE SEQUENCE [LARGE SCALE GENOMIC DNA]</scope>
    <source>
        <tissue evidence="1">Roots</tissue>
    </source>
</reference>
<accession>A0AAN7QGH0</accession>
<keyword evidence="2" id="KW-1185">Reference proteome</keyword>
<evidence type="ECO:0000313" key="2">
    <source>
        <dbReference type="Proteomes" id="UP001345219"/>
    </source>
</evidence>
<comment type="caution">
    <text evidence="1">The sequence shown here is derived from an EMBL/GenBank/DDBJ whole genome shotgun (WGS) entry which is preliminary data.</text>
</comment>
<protein>
    <submittedName>
        <fullName evidence="1">Uncharacterized protein</fullName>
    </submittedName>
</protein>
<evidence type="ECO:0000313" key="1">
    <source>
        <dbReference type="EMBL" id="KAK4764315.1"/>
    </source>
</evidence>
<gene>
    <name evidence="1" type="ORF">SAY87_013753</name>
</gene>
<organism evidence="1 2">
    <name type="scientific">Trapa incisa</name>
    <dbReference type="NCBI Taxonomy" id="236973"/>
    <lineage>
        <taxon>Eukaryota</taxon>
        <taxon>Viridiplantae</taxon>
        <taxon>Streptophyta</taxon>
        <taxon>Embryophyta</taxon>
        <taxon>Tracheophyta</taxon>
        <taxon>Spermatophyta</taxon>
        <taxon>Magnoliopsida</taxon>
        <taxon>eudicotyledons</taxon>
        <taxon>Gunneridae</taxon>
        <taxon>Pentapetalae</taxon>
        <taxon>rosids</taxon>
        <taxon>malvids</taxon>
        <taxon>Myrtales</taxon>
        <taxon>Lythraceae</taxon>
        <taxon>Trapa</taxon>
    </lineage>
</organism>
<sequence>MNLQLLQIQPRLSLASYLLVKLLQLNDLAWIDQKNRNPSEGEELLISGNGRLDLSSRGACGCSGRRCRTESCAASPLIGTSARCRISSAAWRLRLRRWYRLRKPWVYG</sequence>
<dbReference type="Proteomes" id="UP001345219">
    <property type="component" value="Chromosome 11"/>
</dbReference>